<accession>A0A9Q1FNP8</accession>
<dbReference type="SUPFAM" id="SSF48726">
    <property type="entry name" value="Immunoglobulin"/>
    <property type="match status" value="8"/>
</dbReference>
<organism evidence="3 4">
    <name type="scientific">Synaphobranchus kaupii</name>
    <name type="common">Kaup's arrowtooth eel</name>
    <dbReference type="NCBI Taxonomy" id="118154"/>
    <lineage>
        <taxon>Eukaryota</taxon>
        <taxon>Metazoa</taxon>
        <taxon>Chordata</taxon>
        <taxon>Craniata</taxon>
        <taxon>Vertebrata</taxon>
        <taxon>Euteleostomi</taxon>
        <taxon>Actinopterygii</taxon>
        <taxon>Neopterygii</taxon>
        <taxon>Teleostei</taxon>
        <taxon>Anguilliformes</taxon>
        <taxon>Synaphobranchidae</taxon>
        <taxon>Synaphobranchus</taxon>
    </lineage>
</organism>
<reference evidence="3" key="1">
    <citation type="journal article" date="2023" name="Science">
        <title>Genome structures resolve the early diversification of teleost fishes.</title>
        <authorList>
            <person name="Parey E."/>
            <person name="Louis A."/>
            <person name="Montfort J."/>
            <person name="Bouchez O."/>
            <person name="Roques C."/>
            <person name="Iampietro C."/>
            <person name="Lluch J."/>
            <person name="Castinel A."/>
            <person name="Donnadieu C."/>
            <person name="Desvignes T."/>
            <person name="Floi Bucao C."/>
            <person name="Jouanno E."/>
            <person name="Wen M."/>
            <person name="Mejri S."/>
            <person name="Dirks R."/>
            <person name="Jansen H."/>
            <person name="Henkel C."/>
            <person name="Chen W.J."/>
            <person name="Zahm M."/>
            <person name="Cabau C."/>
            <person name="Klopp C."/>
            <person name="Thompson A.W."/>
            <person name="Robinson-Rechavi M."/>
            <person name="Braasch I."/>
            <person name="Lecointre G."/>
            <person name="Bobe J."/>
            <person name="Postlethwait J.H."/>
            <person name="Berthelot C."/>
            <person name="Roest Crollius H."/>
            <person name="Guiguen Y."/>
        </authorList>
    </citation>
    <scope>NUCLEOTIDE SEQUENCE</scope>
    <source>
        <strain evidence="3">WJC10195</strain>
    </source>
</reference>
<comment type="caution">
    <text evidence="3">The sequence shown here is derived from an EMBL/GenBank/DDBJ whole genome shotgun (WGS) entry which is preliminary data.</text>
</comment>
<proteinExistence type="predicted"/>
<dbReference type="SMART" id="SM00407">
    <property type="entry name" value="IGc1"/>
    <property type="match status" value="4"/>
</dbReference>
<dbReference type="PANTHER" id="PTHR23411">
    <property type="entry name" value="TAPASIN"/>
    <property type="match status" value="1"/>
</dbReference>
<evidence type="ECO:0000259" key="2">
    <source>
        <dbReference type="PROSITE" id="PS50835"/>
    </source>
</evidence>
<feature type="domain" description="Ig-like" evidence="2">
    <location>
        <begin position="76"/>
        <end position="171"/>
    </location>
</feature>
<dbReference type="FunFam" id="2.60.40.10:FF:000463">
    <property type="entry name" value="Immunoglobulin heavy constant gamma 1"/>
    <property type="match status" value="1"/>
</dbReference>
<dbReference type="CDD" id="cd05768">
    <property type="entry name" value="IgC1_CH3_IgAGD_CH4_IgAEM"/>
    <property type="match status" value="1"/>
</dbReference>
<dbReference type="InterPro" id="IPR036179">
    <property type="entry name" value="Ig-like_dom_sf"/>
</dbReference>
<keyword evidence="4" id="KW-1185">Reference proteome</keyword>
<name>A0A9Q1FNP8_SYNKA</name>
<evidence type="ECO:0000313" key="4">
    <source>
        <dbReference type="Proteomes" id="UP001152622"/>
    </source>
</evidence>
<dbReference type="InterPro" id="IPR003597">
    <property type="entry name" value="Ig_C1-set"/>
</dbReference>
<dbReference type="OrthoDB" id="9945861at2759"/>
<dbReference type="InterPro" id="IPR003006">
    <property type="entry name" value="Ig/MHC_CS"/>
</dbReference>
<dbReference type="Pfam" id="PF07654">
    <property type="entry name" value="C1-set"/>
    <property type="match status" value="5"/>
</dbReference>
<feature type="domain" description="Ig-like" evidence="2">
    <location>
        <begin position="582"/>
        <end position="676"/>
    </location>
</feature>
<dbReference type="AlphaFoldDB" id="A0A9Q1FNP8"/>
<feature type="domain" description="Ig-like" evidence="2">
    <location>
        <begin position="277"/>
        <end position="369"/>
    </location>
</feature>
<feature type="domain" description="Ig-like" evidence="2">
    <location>
        <begin position="475"/>
        <end position="577"/>
    </location>
</feature>
<dbReference type="EMBL" id="JAINUF010000004">
    <property type="protein sequence ID" value="KAJ8363030.1"/>
    <property type="molecule type" value="Genomic_DNA"/>
</dbReference>
<evidence type="ECO:0000313" key="3">
    <source>
        <dbReference type="EMBL" id="KAJ8363030.1"/>
    </source>
</evidence>
<gene>
    <name evidence="3" type="ORF">SKAU_G00118610</name>
</gene>
<sequence length="806" mass="91012">MAKDFVPEGLTFKWTLKGGAALTDVLQYPSTQSGGKFTSISHARVKEAEWDKQVYECSAEYQGTLKKVDFKKPLMPTFPKTISLYHELKAKTVTLICFMTDFYPKEISVEWKEDTKVLEGSQVVKITEGEDKMFSQTSQLDIDIEKWLSGTAYTCTITKNGKSDVVSTSLCSTYPISSPSVHLESVEVQNGFTATCEVFTAYKSKVFWIFSNGEPSDSTTYKEMKDSDNRIQRITDSKTFNKGVWKSMKSITCGVKHKCFTSVLTTMNIIAQKTTFPKMTLYHQLRSEPTEAKRVPLICSLTGFYPKEISVEWKEDKKPFGGSPVVSNMEGEDKKFSQTSQVDVDVEKWLSGSEYTCKVTQNTERKELSISVCTTHPISSPSVHLESFESQDAFTATCEVFTVYKSKVFWILDGGDRKESKNYTDSTNTFQRLVHSQTFTKDEWKSMKSIACEVEHKCFTPVKKTMDLKAIPPKPALLYIMAPSQDQLKHNDTVTLACFATKFYPKEHTFTWRDQGKEISKGITTVPTVEMKGDEADMYSVTSFLRIPESQWKDMQTNISCEFKHEAGDLEKTAGKTADCAKSIVATVIPPPNEELFLKNRVVLKCKVTGNLENIDRVEWQKIDGAKLVSTKETIVEGTTEMHTLLVKFDEWANGTQFTCIVWHFESGDTIRMNYKRENGNEPQPPSVFILTPSEQTSSEKVTLICYAKGFFPKEVLFSWLADDKPVNRTQFQTTQVVKTGSGYSVYSQLSISAAAWERGVMYTCMVHHDAAFNTQMRTIVRTIDSLSKKATTVSLNLGLPRNCTA</sequence>
<protein>
    <recommendedName>
        <fullName evidence="2">Ig-like domain-containing protein</fullName>
    </recommendedName>
</protein>
<dbReference type="Proteomes" id="UP001152622">
    <property type="component" value="Chromosome 4"/>
</dbReference>
<dbReference type="InterPro" id="IPR007110">
    <property type="entry name" value="Ig-like_dom"/>
</dbReference>
<dbReference type="CDD" id="cd00098">
    <property type="entry name" value="IgC1"/>
    <property type="match status" value="2"/>
</dbReference>
<feature type="domain" description="Ig-like" evidence="2">
    <location>
        <begin position="686"/>
        <end position="781"/>
    </location>
</feature>
<dbReference type="PROSITE" id="PS50835">
    <property type="entry name" value="IG_LIKE"/>
    <property type="match status" value="5"/>
</dbReference>
<dbReference type="InterPro" id="IPR050380">
    <property type="entry name" value="Immune_Resp_Modulators"/>
</dbReference>
<dbReference type="Gene3D" id="2.60.40.10">
    <property type="entry name" value="Immunoglobulins"/>
    <property type="match status" value="8"/>
</dbReference>
<evidence type="ECO:0000256" key="1">
    <source>
        <dbReference type="ARBA" id="ARBA00023319"/>
    </source>
</evidence>
<dbReference type="InterPro" id="IPR013783">
    <property type="entry name" value="Ig-like_fold"/>
</dbReference>
<dbReference type="PROSITE" id="PS00290">
    <property type="entry name" value="IG_MHC"/>
    <property type="match status" value="1"/>
</dbReference>
<keyword evidence="1" id="KW-0393">Immunoglobulin domain</keyword>